<dbReference type="SUPFAM" id="SSF54695">
    <property type="entry name" value="POZ domain"/>
    <property type="match status" value="1"/>
</dbReference>
<dbReference type="OrthoDB" id="3217871at2759"/>
<dbReference type="InterPro" id="IPR011333">
    <property type="entry name" value="SKP1/BTB/POZ_sf"/>
</dbReference>
<sequence>MSSPPVKRQRTENTPITHSDVWYKDGSVVLQADTQQFRVHWSVLCQHSSFFRNLEDLPQPPDQPLVDGCPIVEIQDAAVDIEHLLKALYNPALFNEKAIPFAYISSFIRIGRKYEFKDLFNIAVERLAFENPTTLEEYVTLSDIVKAAGNPDPSFVHTTTRIVHYPGIHYDMLALARENNLLEVLPCAYYRIARMSMVTLFQEIQRPDGTVCALSSLDRTTCTLGHERILQAQWKPGNSLGWLMRWIPAADCTDVSSCQRNRESLLNKIVLSAEVHSFITVSYIKALFCTACGDLVKAAVTAGRAKMWEDLPSYFDLPPWSELKSSTEL</sequence>
<reference evidence="2" key="1">
    <citation type="submission" date="2020-05" db="EMBL/GenBank/DDBJ databases">
        <title>Mycena genomes resolve the evolution of fungal bioluminescence.</title>
        <authorList>
            <person name="Tsai I.J."/>
        </authorList>
    </citation>
    <scope>NUCLEOTIDE SEQUENCE</scope>
    <source>
        <strain evidence="2">CCC161011</strain>
    </source>
</reference>
<evidence type="ECO:0000313" key="3">
    <source>
        <dbReference type="Proteomes" id="UP000620124"/>
    </source>
</evidence>
<protein>
    <submittedName>
        <fullName evidence="2">BTB domain-containing protein</fullName>
    </submittedName>
</protein>
<dbReference type="Pfam" id="PF00651">
    <property type="entry name" value="BTB"/>
    <property type="match status" value="1"/>
</dbReference>
<dbReference type="PROSITE" id="PS50097">
    <property type="entry name" value="BTB"/>
    <property type="match status" value="1"/>
</dbReference>
<accession>A0A8H6YQS4</accession>
<name>A0A8H6YQS4_9AGAR</name>
<gene>
    <name evidence="2" type="ORF">MVEN_00570200</name>
</gene>
<keyword evidence="3" id="KW-1185">Reference proteome</keyword>
<dbReference type="Proteomes" id="UP000620124">
    <property type="component" value="Unassembled WGS sequence"/>
</dbReference>
<dbReference type="Gene3D" id="3.30.710.10">
    <property type="entry name" value="Potassium Channel Kv1.1, Chain A"/>
    <property type="match status" value="1"/>
</dbReference>
<evidence type="ECO:0000313" key="2">
    <source>
        <dbReference type="EMBL" id="KAF7362240.1"/>
    </source>
</evidence>
<evidence type="ECO:0000259" key="1">
    <source>
        <dbReference type="PROSITE" id="PS50097"/>
    </source>
</evidence>
<proteinExistence type="predicted"/>
<dbReference type="CDD" id="cd18186">
    <property type="entry name" value="BTB_POZ_ZBTB_KLHL-like"/>
    <property type="match status" value="1"/>
</dbReference>
<dbReference type="InterPro" id="IPR000210">
    <property type="entry name" value="BTB/POZ_dom"/>
</dbReference>
<comment type="caution">
    <text evidence="2">The sequence shown here is derived from an EMBL/GenBank/DDBJ whole genome shotgun (WGS) entry which is preliminary data.</text>
</comment>
<dbReference type="EMBL" id="JACAZI010000004">
    <property type="protein sequence ID" value="KAF7362240.1"/>
    <property type="molecule type" value="Genomic_DNA"/>
</dbReference>
<feature type="domain" description="BTB" evidence="1">
    <location>
        <begin position="26"/>
        <end position="97"/>
    </location>
</feature>
<organism evidence="2 3">
    <name type="scientific">Mycena venus</name>
    <dbReference type="NCBI Taxonomy" id="2733690"/>
    <lineage>
        <taxon>Eukaryota</taxon>
        <taxon>Fungi</taxon>
        <taxon>Dikarya</taxon>
        <taxon>Basidiomycota</taxon>
        <taxon>Agaricomycotina</taxon>
        <taxon>Agaricomycetes</taxon>
        <taxon>Agaricomycetidae</taxon>
        <taxon>Agaricales</taxon>
        <taxon>Marasmiineae</taxon>
        <taxon>Mycenaceae</taxon>
        <taxon>Mycena</taxon>
    </lineage>
</organism>
<dbReference type="AlphaFoldDB" id="A0A8H6YQS4"/>